<dbReference type="AlphaFoldDB" id="A0A438ME66"/>
<protein>
    <submittedName>
        <fullName evidence="1">Uncharacterized protein</fullName>
    </submittedName>
</protein>
<sequence>MVVAAVAEGRLPEAAVQSLTREYDVDTEQAAIAISAVIHMVVT</sequence>
<keyword evidence="2" id="KW-1185">Reference proteome</keyword>
<evidence type="ECO:0000313" key="2">
    <source>
        <dbReference type="Proteomes" id="UP000284824"/>
    </source>
</evidence>
<dbReference type="RefSeq" id="WP_277750770.1">
    <property type="nucleotide sequence ID" value="NZ_SAUN01000001.1"/>
</dbReference>
<comment type="caution">
    <text evidence="1">The sequence shown here is derived from an EMBL/GenBank/DDBJ whole genome shotgun (WGS) entry which is preliminary data.</text>
</comment>
<organism evidence="1 2">
    <name type="scientific">Nonomuraea polychroma</name>
    <dbReference type="NCBI Taxonomy" id="46176"/>
    <lineage>
        <taxon>Bacteria</taxon>
        <taxon>Bacillati</taxon>
        <taxon>Actinomycetota</taxon>
        <taxon>Actinomycetes</taxon>
        <taxon>Streptosporangiales</taxon>
        <taxon>Streptosporangiaceae</taxon>
        <taxon>Nonomuraea</taxon>
    </lineage>
</organism>
<dbReference type="Proteomes" id="UP000284824">
    <property type="component" value="Unassembled WGS sequence"/>
</dbReference>
<accession>A0A438ME66</accession>
<evidence type="ECO:0000313" key="1">
    <source>
        <dbReference type="EMBL" id="RVX44083.1"/>
    </source>
</evidence>
<reference evidence="1 2" key="1">
    <citation type="submission" date="2019-01" db="EMBL/GenBank/DDBJ databases">
        <title>Sequencing the genomes of 1000 actinobacteria strains.</title>
        <authorList>
            <person name="Klenk H.-P."/>
        </authorList>
    </citation>
    <scope>NUCLEOTIDE SEQUENCE [LARGE SCALE GENOMIC DNA]</scope>
    <source>
        <strain evidence="1 2">DSM 43925</strain>
    </source>
</reference>
<dbReference type="EMBL" id="SAUN01000001">
    <property type="protein sequence ID" value="RVX44083.1"/>
    <property type="molecule type" value="Genomic_DNA"/>
</dbReference>
<gene>
    <name evidence="1" type="ORF">EDD27_6805</name>
</gene>
<proteinExistence type="predicted"/>
<name>A0A438ME66_9ACTN</name>